<protein>
    <submittedName>
        <fullName evidence="1">Uncharacterized protein</fullName>
    </submittedName>
</protein>
<evidence type="ECO:0000313" key="1">
    <source>
        <dbReference type="EMBL" id="KGJ97638.1"/>
    </source>
</evidence>
<dbReference type="AlphaFoldDB" id="A0A099L6Z6"/>
<gene>
    <name evidence="1" type="ORF">GAB14E_1227</name>
</gene>
<sequence>MLLELKNRAIEADQVHSEILDRCCEWDNIVERSDDLVKFLDLDIGEESKTLIRRLIDTNLALNLTHAELEAKRDKSVLEYALAKLGGNLGSIIDYVDNKGRKRTIVVEDAQLLAGDVAVTGTRLLQSGKIGKLEGYVCLDSCQWQLR</sequence>
<proteinExistence type="predicted"/>
<organism evidence="1 2">
    <name type="scientific">Colwellia psychrerythraea</name>
    <name type="common">Vibrio psychroerythus</name>
    <dbReference type="NCBI Taxonomy" id="28229"/>
    <lineage>
        <taxon>Bacteria</taxon>
        <taxon>Pseudomonadati</taxon>
        <taxon>Pseudomonadota</taxon>
        <taxon>Gammaproteobacteria</taxon>
        <taxon>Alteromonadales</taxon>
        <taxon>Colwelliaceae</taxon>
        <taxon>Colwellia</taxon>
    </lineage>
</organism>
<reference evidence="1 2" key="1">
    <citation type="submission" date="2014-08" db="EMBL/GenBank/DDBJ databases">
        <title>Genomic and Phenotypic Diversity of Colwellia psychrerythraea strains from Disparate Marine Basins.</title>
        <authorList>
            <person name="Techtmann S.M."/>
            <person name="Stelling S.C."/>
            <person name="Utturkar S.M."/>
            <person name="Alshibli N."/>
            <person name="Harris A."/>
            <person name="Brown S.D."/>
            <person name="Hazen T.C."/>
        </authorList>
    </citation>
    <scope>NUCLEOTIDE SEQUENCE [LARGE SCALE GENOMIC DNA]</scope>
    <source>
        <strain evidence="1 2">GAB14E</strain>
    </source>
</reference>
<comment type="caution">
    <text evidence="1">The sequence shown here is derived from an EMBL/GenBank/DDBJ whole genome shotgun (WGS) entry which is preliminary data.</text>
</comment>
<accession>A0A099L6Z6</accession>
<dbReference type="Proteomes" id="UP000029868">
    <property type="component" value="Unassembled WGS sequence"/>
</dbReference>
<name>A0A099L6Z6_COLPS</name>
<dbReference type="RefSeq" id="WP_033080475.1">
    <property type="nucleotide sequence ID" value="NZ_JQEC01000002.1"/>
</dbReference>
<evidence type="ECO:0000313" key="2">
    <source>
        <dbReference type="Proteomes" id="UP000029868"/>
    </source>
</evidence>
<dbReference type="EMBL" id="JQEC01000002">
    <property type="protein sequence ID" value="KGJ97638.1"/>
    <property type="molecule type" value="Genomic_DNA"/>
</dbReference>